<dbReference type="Pfam" id="PF00534">
    <property type="entry name" value="Glycos_transf_1"/>
    <property type="match status" value="1"/>
</dbReference>
<gene>
    <name evidence="3" type="ORF">DWW14_20630</name>
</gene>
<protein>
    <submittedName>
        <fullName evidence="3">Glycosyltransferase family 4 protein</fullName>
    </submittedName>
</protein>
<feature type="domain" description="Glycosyl transferase family 1" evidence="2">
    <location>
        <begin position="210"/>
        <end position="366"/>
    </location>
</feature>
<evidence type="ECO:0000313" key="3">
    <source>
        <dbReference type="EMBL" id="RGV36972.1"/>
    </source>
</evidence>
<dbReference type="RefSeq" id="WP_117867132.1">
    <property type="nucleotide sequence ID" value="NZ_QRZC01000039.1"/>
</dbReference>
<dbReference type="GO" id="GO:0009103">
    <property type="term" value="P:lipopolysaccharide biosynthetic process"/>
    <property type="evidence" value="ECO:0007669"/>
    <property type="project" value="TreeGrafter"/>
</dbReference>
<name>A0A412X7H9_BACUN</name>
<dbReference type="PANTHER" id="PTHR46401">
    <property type="entry name" value="GLYCOSYLTRANSFERASE WBBK-RELATED"/>
    <property type="match status" value="1"/>
</dbReference>
<sequence>MNVLFLYSESINPLRGGIERVTFVLSSFFQKKGITCYFMSLRKSSDIGDERQFYLPDSSSFRTSSNISYFCSFLLNKGIDVVINQGGLGPQSSELSYYSRECGVKLVSVVHNSLLAPILNFPSTYYNVFCKYKITWLLPYVKSKSLKKILLFLYRIKYKGHYKKLCLNSDKVLLLSEKFKEELSFYIGPVPENIIGVANPLSFSICDVNFSVKKRELLFVGRINAQQKRVDLLLKIWEKLCHKYEDWSLIIVGGGRQLDEMRQLAANLKLVNVKFEGFQDPKSYYERASIFCMTSSYEGFGIVLVEAMQYGVVPMAFNSYISVTDIIENGVNGILIEPFDIDAYVSQLSLLMDNEEMRMIYANNAFNNAKKFSIENIGSCWLNLLNDLS</sequence>
<proteinExistence type="predicted"/>
<dbReference type="Proteomes" id="UP000285343">
    <property type="component" value="Unassembled WGS sequence"/>
</dbReference>
<organism evidence="3 4">
    <name type="scientific">Bacteroides uniformis</name>
    <dbReference type="NCBI Taxonomy" id="820"/>
    <lineage>
        <taxon>Bacteria</taxon>
        <taxon>Pseudomonadati</taxon>
        <taxon>Bacteroidota</taxon>
        <taxon>Bacteroidia</taxon>
        <taxon>Bacteroidales</taxon>
        <taxon>Bacteroidaceae</taxon>
        <taxon>Bacteroides</taxon>
    </lineage>
</organism>
<reference evidence="3 4" key="1">
    <citation type="submission" date="2018-08" db="EMBL/GenBank/DDBJ databases">
        <title>A genome reference for cultivated species of the human gut microbiota.</title>
        <authorList>
            <person name="Zou Y."/>
            <person name="Xue W."/>
            <person name="Luo G."/>
        </authorList>
    </citation>
    <scope>NUCLEOTIDE SEQUENCE [LARGE SCALE GENOMIC DNA]</scope>
    <source>
        <strain evidence="3 4">AF14-42</strain>
    </source>
</reference>
<evidence type="ECO:0000259" key="2">
    <source>
        <dbReference type="Pfam" id="PF00534"/>
    </source>
</evidence>
<dbReference type="GO" id="GO:0016757">
    <property type="term" value="F:glycosyltransferase activity"/>
    <property type="evidence" value="ECO:0007669"/>
    <property type="project" value="InterPro"/>
</dbReference>
<dbReference type="SUPFAM" id="SSF53756">
    <property type="entry name" value="UDP-Glycosyltransferase/glycogen phosphorylase"/>
    <property type="match status" value="1"/>
</dbReference>
<dbReference type="EMBL" id="QRZC01000039">
    <property type="protein sequence ID" value="RGV36972.1"/>
    <property type="molecule type" value="Genomic_DNA"/>
</dbReference>
<accession>A0A412X7H9</accession>
<comment type="caution">
    <text evidence="3">The sequence shown here is derived from an EMBL/GenBank/DDBJ whole genome shotgun (WGS) entry which is preliminary data.</text>
</comment>
<dbReference type="PANTHER" id="PTHR46401:SF2">
    <property type="entry name" value="GLYCOSYLTRANSFERASE WBBK-RELATED"/>
    <property type="match status" value="1"/>
</dbReference>
<evidence type="ECO:0000313" key="4">
    <source>
        <dbReference type="Proteomes" id="UP000285343"/>
    </source>
</evidence>
<evidence type="ECO:0000256" key="1">
    <source>
        <dbReference type="ARBA" id="ARBA00022679"/>
    </source>
</evidence>
<keyword evidence="1 3" id="KW-0808">Transferase</keyword>
<dbReference type="InterPro" id="IPR001296">
    <property type="entry name" value="Glyco_trans_1"/>
</dbReference>
<dbReference type="Gene3D" id="3.40.50.2000">
    <property type="entry name" value="Glycogen Phosphorylase B"/>
    <property type="match status" value="2"/>
</dbReference>
<dbReference type="AlphaFoldDB" id="A0A412X7H9"/>